<evidence type="ECO:0000313" key="6">
    <source>
        <dbReference type="Proteomes" id="UP001642409"/>
    </source>
</evidence>
<dbReference type="EMBL" id="CATOUU010001058">
    <property type="protein sequence ID" value="CAI9969361.1"/>
    <property type="molecule type" value="Genomic_DNA"/>
</dbReference>
<organism evidence="2">
    <name type="scientific">Hexamita inflata</name>
    <dbReference type="NCBI Taxonomy" id="28002"/>
    <lineage>
        <taxon>Eukaryota</taxon>
        <taxon>Metamonada</taxon>
        <taxon>Diplomonadida</taxon>
        <taxon>Hexamitidae</taxon>
        <taxon>Hexamitinae</taxon>
        <taxon>Hexamita</taxon>
    </lineage>
</organism>
<gene>
    <name evidence="2" type="ORF">HINF_LOCUS19627</name>
    <name evidence="4" type="ORF">HINF_LOCUS50339</name>
    <name evidence="3" type="ORF">HINF_LOCUS57006</name>
    <name evidence="5" type="ORF">HINF_LOCUS69661</name>
</gene>
<keyword evidence="1" id="KW-1133">Transmembrane helix</keyword>
<keyword evidence="1" id="KW-0812">Transmembrane</keyword>
<protein>
    <submittedName>
        <fullName evidence="4">Hypothetical_protein</fullName>
    </submittedName>
</protein>
<dbReference type="EMBL" id="CAXDID020000510">
    <property type="protein sequence ID" value="CAL6098554.1"/>
    <property type="molecule type" value="Genomic_DNA"/>
</dbReference>
<feature type="transmembrane region" description="Helical" evidence="1">
    <location>
        <begin position="124"/>
        <end position="144"/>
    </location>
</feature>
<evidence type="ECO:0000313" key="3">
    <source>
        <dbReference type="EMBL" id="CAI9969361.1"/>
    </source>
</evidence>
<evidence type="ECO:0000256" key="1">
    <source>
        <dbReference type="SAM" id="Phobius"/>
    </source>
</evidence>
<dbReference type="AlphaFoldDB" id="A0AA86P9K5"/>
<evidence type="ECO:0000313" key="5">
    <source>
        <dbReference type="EMBL" id="CAL6098554.1"/>
    </source>
</evidence>
<evidence type="ECO:0000313" key="4">
    <source>
        <dbReference type="EMBL" id="CAL6062758.1"/>
    </source>
</evidence>
<proteinExistence type="predicted"/>
<sequence>MQQQAIYQNILVIIGKNWYRSTVGQLGSILIFQIFVICYYAQQAHLCVNSSFCLKMRNQTNNAVQTAVQTSQSPFSNLFSSISNFPKIIKMITQRFHSEQNLLCAVERKMGWNYFSNNSDLQPLAALNAQFSFISLSVFFILLFSSQNNELELCFHILLQVCQQYTKKRTCL</sequence>
<dbReference type="EMBL" id="CATOUU010000500">
    <property type="protein sequence ID" value="CAI9931982.1"/>
    <property type="molecule type" value="Genomic_DNA"/>
</dbReference>
<dbReference type="EMBL" id="CAXDID020000241">
    <property type="protein sequence ID" value="CAL6062758.1"/>
    <property type="molecule type" value="Genomic_DNA"/>
</dbReference>
<keyword evidence="1" id="KW-0472">Membrane</keyword>
<accession>A0AA86P9K5</accession>
<evidence type="ECO:0000313" key="2">
    <source>
        <dbReference type="EMBL" id="CAI9931982.1"/>
    </source>
</evidence>
<dbReference type="Proteomes" id="UP001642409">
    <property type="component" value="Unassembled WGS sequence"/>
</dbReference>
<reference evidence="4 6" key="2">
    <citation type="submission" date="2024-07" db="EMBL/GenBank/DDBJ databases">
        <authorList>
            <person name="Akdeniz Z."/>
        </authorList>
    </citation>
    <scope>NUCLEOTIDE SEQUENCE [LARGE SCALE GENOMIC DNA]</scope>
</reference>
<keyword evidence="6" id="KW-1185">Reference proteome</keyword>
<reference evidence="2" key="1">
    <citation type="submission" date="2023-06" db="EMBL/GenBank/DDBJ databases">
        <authorList>
            <person name="Kurt Z."/>
        </authorList>
    </citation>
    <scope>NUCLEOTIDE SEQUENCE</scope>
</reference>
<name>A0AA86P9K5_9EUKA</name>
<comment type="caution">
    <text evidence="2">The sequence shown here is derived from an EMBL/GenBank/DDBJ whole genome shotgun (WGS) entry which is preliminary data.</text>
</comment>
<feature type="transmembrane region" description="Helical" evidence="1">
    <location>
        <begin position="21"/>
        <end position="42"/>
    </location>
</feature>